<organism evidence="2 3">
    <name type="scientific">Novosphingobium umbonatum</name>
    <dbReference type="NCBI Taxonomy" id="1908524"/>
    <lineage>
        <taxon>Bacteria</taxon>
        <taxon>Pseudomonadati</taxon>
        <taxon>Pseudomonadota</taxon>
        <taxon>Alphaproteobacteria</taxon>
        <taxon>Sphingomonadales</taxon>
        <taxon>Sphingomonadaceae</taxon>
        <taxon>Novosphingobium</taxon>
    </lineage>
</organism>
<dbReference type="SUPFAM" id="SSF103473">
    <property type="entry name" value="MFS general substrate transporter"/>
    <property type="match status" value="1"/>
</dbReference>
<accession>A0A3S2VTX6</accession>
<dbReference type="Proteomes" id="UP000282837">
    <property type="component" value="Unassembled WGS sequence"/>
</dbReference>
<feature type="transmembrane region" description="Helical" evidence="1">
    <location>
        <begin position="109"/>
        <end position="126"/>
    </location>
</feature>
<evidence type="ECO:0000256" key="1">
    <source>
        <dbReference type="SAM" id="Phobius"/>
    </source>
</evidence>
<proteinExistence type="predicted"/>
<dbReference type="InterPro" id="IPR036259">
    <property type="entry name" value="MFS_trans_sf"/>
</dbReference>
<sequence length="381" mass="39186">MADNNSGIKPAATYAVVAIAAGAGVVPALQPLLLGALLKEGRLDAATLGHAATLESLGMAVTSLLATFFLRPDHVRRDILLALLTTFAACAFTLLAQGDAIVCARGLNGAANGILLWLLVGLMTRARHPAQIFAFYITGQSVAAFALSTTLADKVLPQYGANAGYLVLLGLNILLLFGAAPFAPKAFASMEQGASRMAMPPLWGWLALLGVGAQIAAIMAFWVYAVPLATHAGFTAGQGNHMVSLASSGLIVAGLAACLTASRLGPVPAILATSAASIAALLITASQSDSTAWTAALFLFAFAWTYAPPFHITLLLKADPSGRAAMLVSPAQLLGMAIGPMAAASVVSGEQYSGARWVAMGGFALMFAITAMIGWHRRLRA</sequence>
<dbReference type="RefSeq" id="WP_127707603.1">
    <property type="nucleotide sequence ID" value="NZ_SACO01000004.1"/>
</dbReference>
<keyword evidence="3" id="KW-1185">Reference proteome</keyword>
<dbReference type="EMBL" id="SACO01000004">
    <property type="protein sequence ID" value="RVU05706.1"/>
    <property type="molecule type" value="Genomic_DNA"/>
</dbReference>
<comment type="caution">
    <text evidence="2">The sequence shown here is derived from an EMBL/GenBank/DDBJ whole genome shotgun (WGS) entry which is preliminary data.</text>
</comment>
<feature type="transmembrane region" description="Helical" evidence="1">
    <location>
        <begin position="50"/>
        <end position="70"/>
    </location>
</feature>
<feature type="transmembrane region" description="Helical" evidence="1">
    <location>
        <begin position="245"/>
        <end position="262"/>
    </location>
</feature>
<feature type="transmembrane region" description="Helical" evidence="1">
    <location>
        <begin position="79"/>
        <end position="97"/>
    </location>
</feature>
<protein>
    <recommendedName>
        <fullName evidence="4">MFS transporter</fullName>
    </recommendedName>
</protein>
<reference evidence="2 3" key="1">
    <citation type="submission" date="2019-01" db="EMBL/GenBank/DDBJ databases">
        <authorList>
            <person name="Chen W.-M."/>
        </authorList>
    </citation>
    <scope>NUCLEOTIDE SEQUENCE [LARGE SCALE GENOMIC DNA]</scope>
    <source>
        <strain evidence="2 3">FSY-9</strain>
    </source>
</reference>
<keyword evidence="1" id="KW-0812">Transmembrane</keyword>
<evidence type="ECO:0000313" key="3">
    <source>
        <dbReference type="Proteomes" id="UP000282837"/>
    </source>
</evidence>
<feature type="transmembrane region" description="Helical" evidence="1">
    <location>
        <begin position="133"/>
        <end position="151"/>
    </location>
</feature>
<evidence type="ECO:0000313" key="2">
    <source>
        <dbReference type="EMBL" id="RVU05706.1"/>
    </source>
</evidence>
<keyword evidence="1" id="KW-0472">Membrane</keyword>
<feature type="transmembrane region" description="Helical" evidence="1">
    <location>
        <begin position="292"/>
        <end position="312"/>
    </location>
</feature>
<dbReference type="AlphaFoldDB" id="A0A3S2VTX6"/>
<feature type="transmembrane region" description="Helical" evidence="1">
    <location>
        <begin position="269"/>
        <end position="286"/>
    </location>
</feature>
<dbReference type="Gene3D" id="1.20.1250.20">
    <property type="entry name" value="MFS general substrate transporter like domains"/>
    <property type="match status" value="1"/>
</dbReference>
<dbReference type="OrthoDB" id="7539216at2"/>
<name>A0A3S2VTX6_9SPHN</name>
<feature type="transmembrane region" description="Helical" evidence="1">
    <location>
        <begin position="202"/>
        <end position="225"/>
    </location>
</feature>
<keyword evidence="1" id="KW-1133">Transmembrane helix</keyword>
<feature type="transmembrane region" description="Helical" evidence="1">
    <location>
        <begin position="12"/>
        <end position="38"/>
    </location>
</feature>
<feature type="transmembrane region" description="Helical" evidence="1">
    <location>
        <begin position="324"/>
        <end position="343"/>
    </location>
</feature>
<evidence type="ECO:0008006" key="4">
    <source>
        <dbReference type="Google" id="ProtNLM"/>
    </source>
</evidence>
<gene>
    <name evidence="2" type="ORF">EOE18_06850</name>
</gene>
<feature type="transmembrane region" description="Helical" evidence="1">
    <location>
        <begin position="163"/>
        <end position="182"/>
    </location>
</feature>
<feature type="transmembrane region" description="Helical" evidence="1">
    <location>
        <begin position="355"/>
        <end position="375"/>
    </location>
</feature>